<sequence length="146" mass="17566">MKQLLRAQFLPTNYEQILYMRYQHCIQGTRALSEYTEEFNRLSARNNLNESANQLVARYIGWLKENIQDRFELNSVWSMSQAINFALKVEMQQNRGPRNSFNWQHWQEPNHSGNKVLRRRPRLRSMQRLPPQMFQRLIPSMSPGIR</sequence>
<comment type="caution">
    <text evidence="2">The sequence shown here is derived from an EMBL/GenBank/DDBJ whole genome shotgun (WGS) entry which is preliminary data.</text>
</comment>
<protein>
    <recommendedName>
        <fullName evidence="1">Retrotransposon gag domain-containing protein</fullName>
    </recommendedName>
</protein>
<accession>A0A8T3B3Y6</accession>
<dbReference type="Pfam" id="PF03732">
    <property type="entry name" value="Retrotrans_gag"/>
    <property type="match status" value="1"/>
</dbReference>
<dbReference type="PANTHER" id="PTHR35046">
    <property type="entry name" value="ZINC KNUCKLE (CCHC-TYPE) FAMILY PROTEIN"/>
    <property type="match status" value="1"/>
</dbReference>
<evidence type="ECO:0000313" key="3">
    <source>
        <dbReference type="Proteomes" id="UP000829196"/>
    </source>
</evidence>
<organism evidence="2 3">
    <name type="scientific">Dendrobium nobile</name>
    <name type="common">Orchid</name>
    <dbReference type="NCBI Taxonomy" id="94219"/>
    <lineage>
        <taxon>Eukaryota</taxon>
        <taxon>Viridiplantae</taxon>
        <taxon>Streptophyta</taxon>
        <taxon>Embryophyta</taxon>
        <taxon>Tracheophyta</taxon>
        <taxon>Spermatophyta</taxon>
        <taxon>Magnoliopsida</taxon>
        <taxon>Liliopsida</taxon>
        <taxon>Asparagales</taxon>
        <taxon>Orchidaceae</taxon>
        <taxon>Epidendroideae</taxon>
        <taxon>Malaxideae</taxon>
        <taxon>Dendrobiinae</taxon>
        <taxon>Dendrobium</taxon>
    </lineage>
</organism>
<gene>
    <name evidence="2" type="ORF">KFK09_014724</name>
</gene>
<evidence type="ECO:0000259" key="1">
    <source>
        <dbReference type="Pfam" id="PF03732"/>
    </source>
</evidence>
<proteinExistence type="predicted"/>
<evidence type="ECO:0000313" key="2">
    <source>
        <dbReference type="EMBL" id="KAI0503781.1"/>
    </source>
</evidence>
<reference evidence="2" key="1">
    <citation type="journal article" date="2022" name="Front. Genet.">
        <title>Chromosome-Scale Assembly of the Dendrobium nobile Genome Provides Insights Into the Molecular Mechanism of the Biosynthesis of the Medicinal Active Ingredient of Dendrobium.</title>
        <authorList>
            <person name="Xu Q."/>
            <person name="Niu S.-C."/>
            <person name="Li K.-L."/>
            <person name="Zheng P.-J."/>
            <person name="Zhang X.-J."/>
            <person name="Jia Y."/>
            <person name="Liu Y."/>
            <person name="Niu Y.-X."/>
            <person name="Yu L.-H."/>
            <person name="Chen D.-F."/>
            <person name="Zhang G.-Q."/>
        </authorList>
    </citation>
    <scope>NUCLEOTIDE SEQUENCE</scope>
    <source>
        <tissue evidence="2">Leaf</tissue>
    </source>
</reference>
<dbReference type="InterPro" id="IPR005162">
    <property type="entry name" value="Retrotrans_gag_dom"/>
</dbReference>
<feature type="domain" description="Retrotransposon gag" evidence="1">
    <location>
        <begin position="1"/>
        <end position="65"/>
    </location>
</feature>
<dbReference type="SMR" id="A0A8T3B3Y6"/>
<dbReference type="PANTHER" id="PTHR35046:SF9">
    <property type="entry name" value="RNA-DIRECTED DNA POLYMERASE"/>
    <property type="match status" value="1"/>
</dbReference>
<dbReference type="EMBL" id="JAGYWB010000011">
    <property type="protein sequence ID" value="KAI0503781.1"/>
    <property type="molecule type" value="Genomic_DNA"/>
</dbReference>
<dbReference type="OrthoDB" id="1934635at2759"/>
<keyword evidence="3" id="KW-1185">Reference proteome</keyword>
<dbReference type="AlphaFoldDB" id="A0A8T3B3Y6"/>
<name>A0A8T3B3Y6_DENNO</name>
<dbReference type="Proteomes" id="UP000829196">
    <property type="component" value="Unassembled WGS sequence"/>
</dbReference>